<dbReference type="Proteomes" id="UP001254759">
    <property type="component" value="Unassembled WGS sequence"/>
</dbReference>
<gene>
    <name evidence="2" type="ORF">J2W94_003408</name>
</gene>
<keyword evidence="3" id="KW-1185">Reference proteome</keyword>
<evidence type="ECO:0000313" key="2">
    <source>
        <dbReference type="EMBL" id="MDR6843101.1"/>
    </source>
</evidence>
<evidence type="ECO:0000313" key="3">
    <source>
        <dbReference type="Proteomes" id="UP001254759"/>
    </source>
</evidence>
<organism evidence="2 3">
    <name type="scientific">Pseudoxanthomonas sacheonensis</name>
    <dbReference type="NCBI Taxonomy" id="443615"/>
    <lineage>
        <taxon>Bacteria</taxon>
        <taxon>Pseudomonadati</taxon>
        <taxon>Pseudomonadota</taxon>
        <taxon>Gammaproteobacteria</taxon>
        <taxon>Lysobacterales</taxon>
        <taxon>Lysobacteraceae</taxon>
        <taxon>Pseudoxanthomonas</taxon>
    </lineage>
</organism>
<comment type="caution">
    <text evidence="2">The sequence shown here is derived from an EMBL/GenBank/DDBJ whole genome shotgun (WGS) entry which is preliminary data.</text>
</comment>
<protein>
    <recommendedName>
        <fullName evidence="1">DUF4166 domain-containing protein</fullName>
    </recommendedName>
</protein>
<feature type="domain" description="DUF4166" evidence="1">
    <location>
        <begin position="17"/>
        <end position="171"/>
    </location>
</feature>
<reference evidence="2 3" key="1">
    <citation type="submission" date="2023-07" db="EMBL/GenBank/DDBJ databases">
        <title>Sorghum-associated microbial communities from plants grown in Nebraska, USA.</title>
        <authorList>
            <person name="Schachtman D."/>
        </authorList>
    </citation>
    <scope>NUCLEOTIDE SEQUENCE [LARGE SCALE GENOMIC DNA]</scope>
    <source>
        <strain evidence="2 3">BE107</strain>
    </source>
</reference>
<proteinExistence type="predicted"/>
<dbReference type="InterPro" id="IPR025311">
    <property type="entry name" value="DUF4166"/>
</dbReference>
<dbReference type="RefSeq" id="WP_310095958.1">
    <property type="nucleotide sequence ID" value="NZ_JAVDTT010000005.1"/>
</dbReference>
<name>A0ABU1RWE1_9GAMM</name>
<evidence type="ECO:0000259" key="1">
    <source>
        <dbReference type="Pfam" id="PF13761"/>
    </source>
</evidence>
<dbReference type="EMBL" id="JAVDTT010000005">
    <property type="protein sequence ID" value="MDR6843101.1"/>
    <property type="molecule type" value="Genomic_DNA"/>
</dbReference>
<dbReference type="Pfam" id="PF13761">
    <property type="entry name" value="DUF4166"/>
    <property type="match status" value="1"/>
</dbReference>
<sequence>MSVPLFQRVLGAEFETLPLAVRTLHTASGHRRYQGQVEVVRGGNPLARLFAWATRLPPAGRGEVEVEIDANGEEEKWTRHIGGHAMPSRLWEQDGLLFEQLGLARFGFRLTVGEGGIVWQVARVSALGLPLPARWFGEVQARELELDGRYRFDVAAALPVVGLLVRYRGWLNIESVGAR</sequence>
<accession>A0ABU1RWE1</accession>